<evidence type="ECO:0000256" key="1">
    <source>
        <dbReference type="SAM" id="Phobius"/>
    </source>
</evidence>
<proteinExistence type="predicted"/>
<name>A0A3A9A7G2_9FIRM</name>
<keyword evidence="1" id="KW-1133">Transmembrane helix</keyword>
<evidence type="ECO:0000313" key="3">
    <source>
        <dbReference type="Proteomes" id="UP000280696"/>
    </source>
</evidence>
<organism evidence="2 3">
    <name type="scientific">Parablautia intestinalis</name>
    <dbReference type="NCBI Taxonomy" id="2320100"/>
    <lineage>
        <taxon>Bacteria</taxon>
        <taxon>Bacillati</taxon>
        <taxon>Bacillota</taxon>
        <taxon>Clostridia</taxon>
        <taxon>Lachnospirales</taxon>
        <taxon>Lachnospiraceae</taxon>
        <taxon>Parablautia</taxon>
    </lineage>
</organism>
<accession>A0A3A9A7G2</accession>
<dbReference type="Proteomes" id="UP000280696">
    <property type="component" value="Unassembled WGS sequence"/>
</dbReference>
<keyword evidence="1" id="KW-0812">Transmembrane</keyword>
<protein>
    <recommendedName>
        <fullName evidence="4">Transmembrane protein</fullName>
    </recommendedName>
</protein>
<dbReference type="EMBL" id="RAYQ01000118">
    <property type="protein sequence ID" value="RKI83211.1"/>
    <property type="molecule type" value="Genomic_DNA"/>
</dbReference>
<keyword evidence="3" id="KW-1185">Reference proteome</keyword>
<comment type="caution">
    <text evidence="2">The sequence shown here is derived from an EMBL/GenBank/DDBJ whole genome shotgun (WGS) entry which is preliminary data.</text>
</comment>
<dbReference type="OrthoDB" id="2055177at2"/>
<evidence type="ECO:0000313" key="2">
    <source>
        <dbReference type="EMBL" id="RKI83211.1"/>
    </source>
</evidence>
<sequence length="77" mass="8666">MKHTPYRQNPTVIDISKKARPPPGKIPLINMNCLIILIQLSMLFCLSAFFVGGLFLRPLVFLKSCLESATKEPFPYG</sequence>
<gene>
    <name evidence="2" type="ORF">D7V94_23235</name>
</gene>
<dbReference type="AlphaFoldDB" id="A0A3A9A7G2"/>
<keyword evidence="1" id="KW-0472">Membrane</keyword>
<evidence type="ECO:0008006" key="4">
    <source>
        <dbReference type="Google" id="ProtNLM"/>
    </source>
</evidence>
<reference evidence="2 3" key="1">
    <citation type="submission" date="2018-09" db="EMBL/GenBank/DDBJ databases">
        <title>Murine metabolic-syndrome-specific gut microbial biobank.</title>
        <authorList>
            <person name="Liu C."/>
        </authorList>
    </citation>
    <scope>NUCLEOTIDE SEQUENCE [LARGE SCALE GENOMIC DNA]</scope>
    <source>
        <strain evidence="2 3">0.1xD8-82</strain>
    </source>
</reference>
<feature type="transmembrane region" description="Helical" evidence="1">
    <location>
        <begin position="34"/>
        <end position="56"/>
    </location>
</feature>